<dbReference type="EMBL" id="JAGGJX010000001">
    <property type="protein sequence ID" value="MBP1853861.1"/>
    <property type="molecule type" value="Genomic_DNA"/>
</dbReference>
<organism evidence="9 10">
    <name type="scientific">Metaclostridioides mangenotii</name>
    <dbReference type="NCBI Taxonomy" id="1540"/>
    <lineage>
        <taxon>Bacteria</taxon>
        <taxon>Bacillati</taxon>
        <taxon>Bacillota</taxon>
        <taxon>Clostridia</taxon>
        <taxon>Peptostreptococcales</taxon>
        <taxon>Peptostreptococcaceae</taxon>
        <taxon>Metaclostridioides</taxon>
    </lineage>
</organism>
<dbReference type="SMART" id="SM00729">
    <property type="entry name" value="Elp3"/>
    <property type="match status" value="1"/>
</dbReference>
<dbReference type="Pfam" id="PF04055">
    <property type="entry name" value="Radical_SAM"/>
    <property type="match status" value="1"/>
</dbReference>
<keyword evidence="4" id="KW-0479">Metal-binding</keyword>
<dbReference type="SFLD" id="SFLDG01060">
    <property type="entry name" value="BATS_domain_containing"/>
    <property type="match status" value="1"/>
</dbReference>
<evidence type="ECO:0000256" key="3">
    <source>
        <dbReference type="ARBA" id="ARBA00022691"/>
    </source>
</evidence>
<dbReference type="SUPFAM" id="SSF102114">
    <property type="entry name" value="Radical SAM enzymes"/>
    <property type="match status" value="1"/>
</dbReference>
<dbReference type="EC" id="2.8.1.6" evidence="9"/>
<keyword evidence="3" id="KW-0949">S-adenosyl-L-methionine</keyword>
<feature type="domain" description="Radical SAM core" evidence="8">
    <location>
        <begin position="60"/>
        <end position="285"/>
    </location>
</feature>
<evidence type="ECO:0000313" key="10">
    <source>
        <dbReference type="Proteomes" id="UP000767291"/>
    </source>
</evidence>
<dbReference type="PROSITE" id="PS51918">
    <property type="entry name" value="RADICAL_SAM"/>
    <property type="match status" value="1"/>
</dbReference>
<keyword evidence="10" id="KW-1185">Reference proteome</keyword>
<dbReference type="SFLD" id="SFLDS00029">
    <property type="entry name" value="Radical_SAM"/>
    <property type="match status" value="1"/>
</dbReference>
<evidence type="ECO:0000256" key="1">
    <source>
        <dbReference type="ARBA" id="ARBA00001966"/>
    </source>
</evidence>
<dbReference type="GO" id="GO:0004076">
    <property type="term" value="F:biotin synthase activity"/>
    <property type="evidence" value="ECO:0007669"/>
    <property type="project" value="UniProtKB-EC"/>
</dbReference>
<evidence type="ECO:0000256" key="6">
    <source>
        <dbReference type="ARBA" id="ARBA00023014"/>
    </source>
</evidence>
<dbReference type="PANTHER" id="PTHR43726:SF1">
    <property type="entry name" value="BIOTIN SYNTHASE"/>
    <property type="match status" value="1"/>
</dbReference>
<dbReference type="InterPro" id="IPR010722">
    <property type="entry name" value="BATS_dom"/>
</dbReference>
<name>A0ABS4E7D6_9FIRM</name>
<sequence>MTNNKVKLLIDKLHTNNNLDRDQLLFLVENIDKPDYNKKENLFDYLCKKADDLRHQNYGSSVYLRGLIEISNICKNDCYYCGIRASNNNVERYRLDKNSILECCEIGYEIGYRTFVLQGGEDQYFTDEIMSDIISSIKTEYPDCAITLSIGEKSIDSYKKYYESGADRYLLRHETSTTDHYSKLHPDVMKLENRMKCINDLKEIGFQVGAGFMVGSPYQTDNELVSDLVFLKEFNPHMVGIGPFIPHIDTKFKDYKHGDLRKTILMLAITRLLLPKCLLPATTALASIDPNGRKHGLKSGCNVIMPNLSPKEFRKQYSLYNNKLSTGKEAFEYHKELEISLEHLGLKVDYSRGDNIEWRRL</sequence>
<proteinExistence type="predicted"/>
<gene>
    <name evidence="9" type="ORF">J2Z43_000251</name>
</gene>
<evidence type="ECO:0000259" key="8">
    <source>
        <dbReference type="PROSITE" id="PS51918"/>
    </source>
</evidence>
<evidence type="ECO:0000256" key="5">
    <source>
        <dbReference type="ARBA" id="ARBA00023004"/>
    </source>
</evidence>
<accession>A0ABS4E7D6</accession>
<dbReference type="InterPro" id="IPR006638">
    <property type="entry name" value="Elp3/MiaA/NifB-like_rSAM"/>
</dbReference>
<dbReference type="InterPro" id="IPR034422">
    <property type="entry name" value="HydE/PylB-like"/>
</dbReference>
<dbReference type="Gene3D" id="3.20.20.70">
    <property type="entry name" value="Aldolase class I"/>
    <property type="match status" value="1"/>
</dbReference>
<dbReference type="PANTHER" id="PTHR43726">
    <property type="entry name" value="3-METHYLORNITHINE SYNTHASE"/>
    <property type="match status" value="1"/>
</dbReference>
<dbReference type="InterPro" id="IPR013785">
    <property type="entry name" value="Aldolase_TIM"/>
</dbReference>
<keyword evidence="9" id="KW-0808">Transferase</keyword>
<reference evidence="9 10" key="1">
    <citation type="submission" date="2021-03" db="EMBL/GenBank/DDBJ databases">
        <title>Genomic Encyclopedia of Type Strains, Phase IV (KMG-IV): sequencing the most valuable type-strain genomes for metagenomic binning, comparative biology and taxonomic classification.</title>
        <authorList>
            <person name="Goeker M."/>
        </authorList>
    </citation>
    <scope>NUCLEOTIDE SEQUENCE [LARGE SCALE GENOMIC DNA]</scope>
    <source>
        <strain evidence="9 10">DSM 1289</strain>
    </source>
</reference>
<dbReference type="SMART" id="SM00876">
    <property type="entry name" value="BATS"/>
    <property type="match status" value="1"/>
</dbReference>
<protein>
    <submittedName>
        <fullName evidence="9">Biotin synthase</fullName>
        <ecNumber evidence="9">2.8.1.6</ecNumber>
    </submittedName>
</protein>
<dbReference type="SFLD" id="SFLDG01280">
    <property type="entry name" value="HydE/PylB-like"/>
    <property type="match status" value="1"/>
</dbReference>
<comment type="cofactor">
    <cofactor evidence="1">
        <name>[4Fe-4S] cluster</name>
        <dbReference type="ChEBI" id="CHEBI:49883"/>
    </cofactor>
</comment>
<dbReference type="NCBIfam" id="TIGR03956">
    <property type="entry name" value="rSAM_HydE"/>
    <property type="match status" value="1"/>
</dbReference>
<keyword evidence="2" id="KW-0004">4Fe-4S</keyword>
<dbReference type="InterPro" id="IPR007197">
    <property type="entry name" value="rSAM"/>
</dbReference>
<evidence type="ECO:0000256" key="2">
    <source>
        <dbReference type="ARBA" id="ARBA00022485"/>
    </source>
</evidence>
<dbReference type="Proteomes" id="UP000767291">
    <property type="component" value="Unassembled WGS sequence"/>
</dbReference>
<dbReference type="PIRSF" id="PIRSF004762">
    <property type="entry name" value="CHP00423"/>
    <property type="match status" value="1"/>
</dbReference>
<dbReference type="SFLD" id="SFLDF00348">
    <property type="entry name" value="FeFe_hydrogenase_maturase_(Hyd"/>
    <property type="match status" value="1"/>
</dbReference>
<evidence type="ECO:0000313" key="9">
    <source>
        <dbReference type="EMBL" id="MBP1853861.1"/>
    </source>
</evidence>
<dbReference type="InterPro" id="IPR058240">
    <property type="entry name" value="rSAM_sf"/>
</dbReference>
<keyword evidence="5" id="KW-0408">Iron</keyword>
<dbReference type="CDD" id="cd01335">
    <property type="entry name" value="Radical_SAM"/>
    <property type="match status" value="1"/>
</dbReference>
<evidence type="ECO:0000256" key="7">
    <source>
        <dbReference type="ARBA" id="ARBA00034078"/>
    </source>
</evidence>
<evidence type="ECO:0000256" key="4">
    <source>
        <dbReference type="ARBA" id="ARBA00022723"/>
    </source>
</evidence>
<dbReference type="RefSeq" id="WP_209455485.1">
    <property type="nucleotide sequence ID" value="NZ_BAAACS010000017.1"/>
</dbReference>
<dbReference type="InterPro" id="IPR024021">
    <property type="entry name" value="FeFe-hyd_HydE_rSAM"/>
</dbReference>
<comment type="cofactor">
    <cofactor evidence="7">
        <name>[2Fe-2S] cluster</name>
        <dbReference type="ChEBI" id="CHEBI:190135"/>
    </cofactor>
</comment>
<comment type="caution">
    <text evidence="9">The sequence shown here is derived from an EMBL/GenBank/DDBJ whole genome shotgun (WGS) entry which is preliminary data.</text>
</comment>
<keyword evidence="6" id="KW-0411">Iron-sulfur</keyword>